<protein>
    <submittedName>
        <fullName evidence="1">Uncharacterized protein</fullName>
    </submittedName>
</protein>
<gene>
    <name evidence="1" type="ORF">HD556DRAFT_1445515</name>
</gene>
<name>A0A9P7AKF0_9AGAM</name>
<dbReference type="GeneID" id="64600708"/>
<accession>A0A9P7AKF0</accession>
<proteinExistence type="predicted"/>
<organism evidence="1 2">
    <name type="scientific">Suillus plorans</name>
    <dbReference type="NCBI Taxonomy" id="116603"/>
    <lineage>
        <taxon>Eukaryota</taxon>
        <taxon>Fungi</taxon>
        <taxon>Dikarya</taxon>
        <taxon>Basidiomycota</taxon>
        <taxon>Agaricomycotina</taxon>
        <taxon>Agaricomycetes</taxon>
        <taxon>Agaricomycetidae</taxon>
        <taxon>Boletales</taxon>
        <taxon>Suillineae</taxon>
        <taxon>Suillaceae</taxon>
        <taxon>Suillus</taxon>
    </lineage>
</organism>
<reference evidence="1" key="1">
    <citation type="journal article" date="2020" name="New Phytol.">
        <title>Comparative genomics reveals dynamic genome evolution in host specialist ectomycorrhizal fungi.</title>
        <authorList>
            <person name="Lofgren L.A."/>
            <person name="Nguyen N.H."/>
            <person name="Vilgalys R."/>
            <person name="Ruytinx J."/>
            <person name="Liao H.L."/>
            <person name="Branco S."/>
            <person name="Kuo A."/>
            <person name="LaButti K."/>
            <person name="Lipzen A."/>
            <person name="Andreopoulos W."/>
            <person name="Pangilinan J."/>
            <person name="Riley R."/>
            <person name="Hundley H."/>
            <person name="Na H."/>
            <person name="Barry K."/>
            <person name="Grigoriev I.V."/>
            <person name="Stajich J.E."/>
            <person name="Kennedy P.G."/>
        </authorList>
    </citation>
    <scope>NUCLEOTIDE SEQUENCE</scope>
    <source>
        <strain evidence="1">S12</strain>
    </source>
</reference>
<keyword evidence="2" id="KW-1185">Reference proteome</keyword>
<dbReference type="Proteomes" id="UP000719766">
    <property type="component" value="Unassembled WGS sequence"/>
</dbReference>
<evidence type="ECO:0000313" key="1">
    <source>
        <dbReference type="EMBL" id="KAG1791246.1"/>
    </source>
</evidence>
<evidence type="ECO:0000313" key="2">
    <source>
        <dbReference type="Proteomes" id="UP000719766"/>
    </source>
</evidence>
<comment type="caution">
    <text evidence="1">The sequence shown here is derived from an EMBL/GenBank/DDBJ whole genome shotgun (WGS) entry which is preliminary data.</text>
</comment>
<dbReference type="RefSeq" id="XP_041158131.1">
    <property type="nucleotide sequence ID" value="XM_041306944.1"/>
</dbReference>
<dbReference type="OrthoDB" id="2671741at2759"/>
<dbReference type="EMBL" id="JABBWE010000044">
    <property type="protein sequence ID" value="KAG1791246.1"/>
    <property type="molecule type" value="Genomic_DNA"/>
</dbReference>
<dbReference type="AlphaFoldDB" id="A0A9P7AKF0"/>
<sequence length="98" mass="11057">MQLGSAAVIIFENAFHLWAQHRLTREQESVYPVRVALQRYMASPNATAVRETIGSAVRTYEAGFSHWIPGSAKRSQKEELIDTIIEIVLQHRLPTPAV</sequence>